<feature type="domain" description="Major facilitator superfamily (MFS) profile" evidence="8">
    <location>
        <begin position="74"/>
        <end position="554"/>
    </location>
</feature>
<evidence type="ECO:0000256" key="6">
    <source>
        <dbReference type="ARBA" id="ARBA00023136"/>
    </source>
</evidence>
<dbReference type="FunFam" id="1.20.1250.20:FF:000232">
    <property type="entry name" value="Organic cation/carnitine transporter 7"/>
    <property type="match status" value="1"/>
</dbReference>
<dbReference type="PANTHER" id="PTHR23511:SF38">
    <property type="entry name" value="SYNAPTIC VESICLE 2-RELATED PROTEIN-LIKE PROTEIN"/>
    <property type="match status" value="1"/>
</dbReference>
<protein>
    <recommendedName>
        <fullName evidence="8">Major facilitator superfamily (MFS) profile domain-containing protein</fullName>
    </recommendedName>
</protein>
<evidence type="ECO:0000259" key="8">
    <source>
        <dbReference type="PROSITE" id="PS50850"/>
    </source>
</evidence>
<dbReference type="SMR" id="A0A482XWL2"/>
<evidence type="ECO:0000313" key="10">
    <source>
        <dbReference type="Proteomes" id="UP000291343"/>
    </source>
</evidence>
<organism evidence="9 10">
    <name type="scientific">Laodelphax striatellus</name>
    <name type="common">Small brown planthopper</name>
    <name type="synonym">Delphax striatella</name>
    <dbReference type="NCBI Taxonomy" id="195883"/>
    <lineage>
        <taxon>Eukaryota</taxon>
        <taxon>Metazoa</taxon>
        <taxon>Ecdysozoa</taxon>
        <taxon>Arthropoda</taxon>
        <taxon>Hexapoda</taxon>
        <taxon>Insecta</taxon>
        <taxon>Pterygota</taxon>
        <taxon>Neoptera</taxon>
        <taxon>Paraneoptera</taxon>
        <taxon>Hemiptera</taxon>
        <taxon>Auchenorrhyncha</taxon>
        <taxon>Fulgoroidea</taxon>
        <taxon>Delphacidae</taxon>
        <taxon>Criomorphinae</taxon>
        <taxon>Laodelphax</taxon>
    </lineage>
</organism>
<name>A0A482XWL2_LAOST</name>
<accession>A0A482XWL2</accession>
<evidence type="ECO:0000256" key="2">
    <source>
        <dbReference type="ARBA" id="ARBA00008335"/>
    </source>
</evidence>
<dbReference type="STRING" id="195883.A0A482XWL2"/>
<feature type="transmembrane region" description="Helical" evidence="7">
    <location>
        <begin position="442"/>
        <end position="462"/>
    </location>
</feature>
<dbReference type="Proteomes" id="UP000291343">
    <property type="component" value="Unassembled WGS sequence"/>
</dbReference>
<comment type="similarity">
    <text evidence="2">Belongs to the major facilitator superfamily.</text>
</comment>
<keyword evidence="6 7" id="KW-0472">Membrane</keyword>
<comment type="caution">
    <text evidence="9">The sequence shown here is derived from an EMBL/GenBank/DDBJ whole genome shotgun (WGS) entry which is preliminary data.</text>
</comment>
<dbReference type="AlphaFoldDB" id="A0A482XWL2"/>
<evidence type="ECO:0000256" key="1">
    <source>
        <dbReference type="ARBA" id="ARBA00004141"/>
    </source>
</evidence>
<dbReference type="InterPro" id="IPR036259">
    <property type="entry name" value="MFS_trans_sf"/>
</dbReference>
<evidence type="ECO:0000256" key="4">
    <source>
        <dbReference type="ARBA" id="ARBA00022692"/>
    </source>
</evidence>
<evidence type="ECO:0000256" key="7">
    <source>
        <dbReference type="SAM" id="Phobius"/>
    </source>
</evidence>
<gene>
    <name evidence="9" type="ORF">LSTR_LSTR003221</name>
</gene>
<comment type="subcellular location">
    <subcellularLocation>
        <location evidence="1">Membrane</location>
        <topology evidence="1">Multi-pass membrane protein</topology>
    </subcellularLocation>
</comment>
<dbReference type="InterPro" id="IPR005828">
    <property type="entry name" value="MFS_sugar_transport-like"/>
</dbReference>
<dbReference type="InParanoid" id="A0A482XWL2"/>
<feature type="transmembrane region" description="Helical" evidence="7">
    <location>
        <begin position="75"/>
        <end position="99"/>
    </location>
</feature>
<dbReference type="InterPro" id="IPR020846">
    <property type="entry name" value="MFS_dom"/>
</dbReference>
<feature type="transmembrane region" description="Helical" evidence="7">
    <location>
        <begin position="501"/>
        <end position="523"/>
    </location>
</feature>
<dbReference type="PROSITE" id="PS50850">
    <property type="entry name" value="MFS"/>
    <property type="match status" value="1"/>
</dbReference>
<dbReference type="Gene3D" id="1.20.1250.20">
    <property type="entry name" value="MFS general substrate transporter like domains"/>
    <property type="match status" value="1"/>
</dbReference>
<dbReference type="EMBL" id="QKKF02000897">
    <property type="protein sequence ID" value="RZF48841.1"/>
    <property type="molecule type" value="Genomic_DNA"/>
</dbReference>
<feature type="transmembrane region" description="Helical" evidence="7">
    <location>
        <begin position="350"/>
        <end position="371"/>
    </location>
</feature>
<keyword evidence="4 7" id="KW-0812">Transmembrane</keyword>
<dbReference type="SUPFAM" id="SSF103473">
    <property type="entry name" value="MFS general substrate transporter"/>
    <property type="match status" value="1"/>
</dbReference>
<proteinExistence type="inferred from homology"/>
<dbReference type="PANTHER" id="PTHR23511">
    <property type="entry name" value="SYNAPTIC VESICLE GLYCOPROTEIN 2"/>
    <property type="match status" value="1"/>
</dbReference>
<dbReference type="Pfam" id="PF00083">
    <property type="entry name" value="Sugar_tr"/>
    <property type="match status" value="1"/>
</dbReference>
<keyword evidence="5 7" id="KW-1133">Transmembrane helix</keyword>
<feature type="transmembrane region" description="Helical" evidence="7">
    <location>
        <begin position="468"/>
        <end position="489"/>
    </location>
</feature>
<feature type="transmembrane region" description="Helical" evidence="7">
    <location>
        <begin position="140"/>
        <end position="161"/>
    </location>
</feature>
<dbReference type="OrthoDB" id="3936150at2759"/>
<feature type="transmembrane region" description="Helical" evidence="7">
    <location>
        <begin position="111"/>
        <end position="128"/>
    </location>
</feature>
<reference evidence="9 10" key="1">
    <citation type="journal article" date="2017" name="Gigascience">
        <title>Genome sequence of the small brown planthopper, Laodelphax striatellus.</title>
        <authorList>
            <person name="Zhu J."/>
            <person name="Jiang F."/>
            <person name="Wang X."/>
            <person name="Yang P."/>
            <person name="Bao Y."/>
            <person name="Zhao W."/>
            <person name="Wang W."/>
            <person name="Lu H."/>
            <person name="Wang Q."/>
            <person name="Cui N."/>
            <person name="Li J."/>
            <person name="Chen X."/>
            <person name="Luo L."/>
            <person name="Yu J."/>
            <person name="Kang L."/>
            <person name="Cui F."/>
        </authorList>
    </citation>
    <scope>NUCLEOTIDE SEQUENCE [LARGE SCALE GENOMIC DNA]</scope>
    <source>
        <strain evidence="9">Lst14</strain>
    </source>
</reference>
<keyword evidence="10" id="KW-1185">Reference proteome</keyword>
<feature type="transmembrane region" description="Helical" evidence="7">
    <location>
        <begin position="241"/>
        <end position="259"/>
    </location>
</feature>
<evidence type="ECO:0000256" key="3">
    <source>
        <dbReference type="ARBA" id="ARBA00022448"/>
    </source>
</evidence>
<feature type="transmembrane region" description="Helical" evidence="7">
    <location>
        <begin position="529"/>
        <end position="549"/>
    </location>
</feature>
<evidence type="ECO:0000256" key="5">
    <source>
        <dbReference type="ARBA" id="ARBA00022989"/>
    </source>
</evidence>
<dbReference type="GO" id="GO:0022857">
    <property type="term" value="F:transmembrane transporter activity"/>
    <property type="evidence" value="ECO:0007669"/>
    <property type="project" value="InterPro"/>
</dbReference>
<sequence length="558" mass="62657">MVVIGGINNSGNARKHYGSTAEEVNVELHTFDQSDKKQESANGNLIRSLDFTATGASFDRAVESTGFGKFHILHLLLCGLIYLDTAVEITILSFVVPAAKCDFDMSSEDAGWLNAAPMLGMMFGSYFWGCLADTRGRKGVLIASLLLDGVCGIASSFAQAFPIFVALRFFCGFGITGAMGIVFPYLGEFQCTKYREKVLGWMELFWTGGIIVLPLFAWGIIPLKDFFHIETTYFWYHSWNMFVLVCSLPAVMLGLWLMWFPESPKFLLECGEYDQALEILRHMYCVNSGKTFDQYPIRSLREKEHRVSVISIQSTRSVRSVKTPKDVKIFIKESWEQTTILFKTPHLKPTVLTCLIQFGLTSGYYTLMMWFPELFNRFDKFEILHPNETASVCDVSAIYETQHVCDDNIDMSVYMHTLIIGIACIPTSFWLPLCVHRLGIKFFLVFCLLTSGCVALGFYFVQNSFQNLVLSAIFEALTSLGISVVYCVMVDLFPTNLRVMACALAMTFGRGGALFGNLIFGFLIDLNCLVPVVLFASFLYISGILCLFLPKTGQEELD</sequence>
<feature type="transmembrane region" description="Helical" evidence="7">
    <location>
        <begin position="198"/>
        <end position="221"/>
    </location>
</feature>
<feature type="transmembrane region" description="Helical" evidence="7">
    <location>
        <begin position="413"/>
        <end position="435"/>
    </location>
</feature>
<evidence type="ECO:0000313" key="9">
    <source>
        <dbReference type="EMBL" id="RZF48841.1"/>
    </source>
</evidence>
<dbReference type="GO" id="GO:0016020">
    <property type="term" value="C:membrane"/>
    <property type="evidence" value="ECO:0007669"/>
    <property type="project" value="UniProtKB-SubCell"/>
</dbReference>
<keyword evidence="3" id="KW-0813">Transport</keyword>
<feature type="transmembrane region" description="Helical" evidence="7">
    <location>
        <begin position="167"/>
        <end position="186"/>
    </location>
</feature>